<dbReference type="OrthoDB" id="5736281at2"/>
<organism evidence="2 5">
    <name type="scientific">Microbulbifer hydrolyticus</name>
    <dbReference type="NCBI Taxonomy" id="48074"/>
    <lineage>
        <taxon>Bacteria</taxon>
        <taxon>Pseudomonadati</taxon>
        <taxon>Pseudomonadota</taxon>
        <taxon>Gammaproteobacteria</taxon>
        <taxon>Cellvibrionales</taxon>
        <taxon>Microbulbiferaceae</taxon>
        <taxon>Microbulbifer</taxon>
    </lineage>
</organism>
<reference evidence="2 5" key="2">
    <citation type="submission" date="2020-08" db="EMBL/GenBank/DDBJ databases">
        <title>Genomic Encyclopedia of Type Strains, Phase IV (KMG-IV): sequencing the most valuable type-strain genomes for metagenomic binning, comparative biology and taxonomic classification.</title>
        <authorList>
            <person name="Goeker M."/>
        </authorList>
    </citation>
    <scope>NUCLEOTIDE SEQUENCE [LARGE SCALE GENOMIC DNA]</scope>
    <source>
        <strain evidence="2 5">DSM 11525</strain>
    </source>
</reference>
<feature type="chain" id="PRO_5044645464" evidence="1">
    <location>
        <begin position="20"/>
        <end position="108"/>
    </location>
</feature>
<accession>A0A6P1T750</accession>
<keyword evidence="4" id="KW-1185">Reference proteome</keyword>
<feature type="signal peptide" evidence="1">
    <location>
        <begin position="1"/>
        <end position="19"/>
    </location>
</feature>
<dbReference type="RefSeq" id="WP_161857920.1">
    <property type="nucleotide sequence ID" value="NZ_CP047491.1"/>
</dbReference>
<evidence type="ECO:0000313" key="5">
    <source>
        <dbReference type="Proteomes" id="UP000563601"/>
    </source>
</evidence>
<sequence length="108" mass="12239">MNKYIVALLMMLIFVNVNAAIPREKEVPGVKENLSIPVPDGESFSNVRALWLQQVQEKCNFKEFKIIRYAERHEMYGDALSLNPATGKYEAPKFPASVSGIYQCLENS</sequence>
<dbReference type="Proteomes" id="UP000464675">
    <property type="component" value="Chromosome"/>
</dbReference>
<name>A0A6P1T750_9GAMM</name>
<dbReference type="Proteomes" id="UP000563601">
    <property type="component" value="Unassembled WGS sequence"/>
</dbReference>
<proteinExistence type="predicted"/>
<protein>
    <submittedName>
        <fullName evidence="2">Uncharacterized protein</fullName>
    </submittedName>
</protein>
<evidence type="ECO:0000313" key="3">
    <source>
        <dbReference type="EMBL" id="QHQ38588.1"/>
    </source>
</evidence>
<evidence type="ECO:0000256" key="1">
    <source>
        <dbReference type="SAM" id="SignalP"/>
    </source>
</evidence>
<reference evidence="3 4" key="1">
    <citation type="submission" date="2020-01" db="EMBL/GenBank/DDBJ databases">
        <title>The possibility of degradation of plastic by Microbulbifer hydrolyticus IRE-31.</title>
        <authorList>
            <person name="Liu L."/>
        </authorList>
    </citation>
    <scope>NUCLEOTIDE SEQUENCE [LARGE SCALE GENOMIC DNA]</scope>
    <source>
        <strain evidence="3 4">IRE-31</strain>
    </source>
</reference>
<dbReference type="EMBL" id="JACHHR010000009">
    <property type="protein sequence ID" value="MBB5213302.1"/>
    <property type="molecule type" value="Genomic_DNA"/>
</dbReference>
<evidence type="ECO:0000313" key="4">
    <source>
        <dbReference type="Proteomes" id="UP000464675"/>
    </source>
</evidence>
<dbReference type="AlphaFoldDB" id="A0A6P1T750"/>
<dbReference type="EMBL" id="CP047491">
    <property type="protein sequence ID" value="QHQ38588.1"/>
    <property type="molecule type" value="Genomic_DNA"/>
</dbReference>
<keyword evidence="1" id="KW-0732">Signal</keyword>
<gene>
    <name evidence="3" type="ORF">GTQ55_06040</name>
    <name evidence="2" type="ORF">HNQ53_003554</name>
</gene>
<evidence type="ECO:0000313" key="2">
    <source>
        <dbReference type="EMBL" id="MBB5213302.1"/>
    </source>
</evidence>